<organism evidence="2 3">
    <name type="scientific">Necator americanus</name>
    <name type="common">Human hookworm</name>
    <dbReference type="NCBI Taxonomy" id="51031"/>
    <lineage>
        <taxon>Eukaryota</taxon>
        <taxon>Metazoa</taxon>
        <taxon>Ecdysozoa</taxon>
        <taxon>Nematoda</taxon>
        <taxon>Chromadorea</taxon>
        <taxon>Rhabditida</taxon>
        <taxon>Rhabditina</taxon>
        <taxon>Rhabditomorpha</taxon>
        <taxon>Strongyloidea</taxon>
        <taxon>Ancylostomatidae</taxon>
        <taxon>Bunostominae</taxon>
        <taxon>Necator</taxon>
    </lineage>
</organism>
<name>A0ABR1DA97_NECAM</name>
<keyword evidence="3" id="KW-1185">Reference proteome</keyword>
<evidence type="ECO:0000256" key="1">
    <source>
        <dbReference type="SAM" id="MobiDB-lite"/>
    </source>
</evidence>
<protein>
    <submittedName>
        <fullName evidence="2">Uncharacterized protein</fullName>
    </submittedName>
</protein>
<comment type="caution">
    <text evidence="2">The sequence shown here is derived from an EMBL/GenBank/DDBJ whole genome shotgun (WGS) entry which is preliminary data.</text>
</comment>
<dbReference type="EMBL" id="JAVFWL010000004">
    <property type="protein sequence ID" value="KAK6747410.1"/>
    <property type="molecule type" value="Genomic_DNA"/>
</dbReference>
<gene>
    <name evidence="2" type="primary">Necator_chrIV.g13835</name>
    <name evidence="2" type="ORF">RB195_000543</name>
</gene>
<evidence type="ECO:0000313" key="3">
    <source>
        <dbReference type="Proteomes" id="UP001303046"/>
    </source>
</evidence>
<evidence type="ECO:0000313" key="2">
    <source>
        <dbReference type="EMBL" id="KAK6747410.1"/>
    </source>
</evidence>
<accession>A0ABR1DA97</accession>
<feature type="region of interest" description="Disordered" evidence="1">
    <location>
        <begin position="121"/>
        <end position="145"/>
    </location>
</feature>
<sequence length="145" mass="16178">MCDHDLGGFSCGRLGCTSRSDLKFFGWCSLWTMVQTLILLGSIHTFSVVDGTLLTKLFKSSLLLVRSVDDFLLLTHLFLKKIRYGSKTFIGQLRNGVRVSVHLLGIELQCTTEVAGPLAGSRKQLRRSSTSPTFPISWNQRPSQE</sequence>
<dbReference type="Proteomes" id="UP001303046">
    <property type="component" value="Unassembled WGS sequence"/>
</dbReference>
<feature type="compositionally biased region" description="Polar residues" evidence="1">
    <location>
        <begin position="127"/>
        <end position="145"/>
    </location>
</feature>
<proteinExistence type="predicted"/>
<reference evidence="2 3" key="1">
    <citation type="submission" date="2023-08" db="EMBL/GenBank/DDBJ databases">
        <title>A Necator americanus chromosomal reference genome.</title>
        <authorList>
            <person name="Ilik V."/>
            <person name="Petrzelkova K.J."/>
            <person name="Pardy F."/>
            <person name="Fuh T."/>
            <person name="Niatou-Singa F.S."/>
            <person name="Gouil Q."/>
            <person name="Baker L."/>
            <person name="Ritchie M.E."/>
            <person name="Jex A.R."/>
            <person name="Gazzola D."/>
            <person name="Li H."/>
            <person name="Toshio Fujiwara R."/>
            <person name="Zhan B."/>
            <person name="Aroian R.V."/>
            <person name="Pafco B."/>
            <person name="Schwarz E.M."/>
        </authorList>
    </citation>
    <scope>NUCLEOTIDE SEQUENCE [LARGE SCALE GENOMIC DNA]</scope>
    <source>
        <strain evidence="2 3">Aroian</strain>
        <tissue evidence="2">Whole animal</tissue>
    </source>
</reference>